<reference evidence="1 2" key="1">
    <citation type="journal article" date="2014" name="Agronomy (Basel)">
        <title>A Draft Genome Sequence for Ensete ventricosum, the Drought-Tolerant Tree Against Hunger.</title>
        <authorList>
            <person name="Harrison J."/>
            <person name="Moore K.A."/>
            <person name="Paszkiewicz K."/>
            <person name="Jones T."/>
            <person name="Grant M."/>
            <person name="Ambacheew D."/>
            <person name="Muzemil S."/>
            <person name="Studholme D.J."/>
        </authorList>
    </citation>
    <scope>NUCLEOTIDE SEQUENCE [LARGE SCALE GENOMIC DNA]</scope>
</reference>
<dbReference type="EMBL" id="AMZH03003809">
    <property type="protein sequence ID" value="RRT71086.1"/>
    <property type="molecule type" value="Genomic_DNA"/>
</dbReference>
<accession>A0A427A4E2</accession>
<name>A0A427A4E2_ENSVE</name>
<protein>
    <submittedName>
        <fullName evidence="1">Uncharacterized protein</fullName>
    </submittedName>
</protein>
<gene>
    <name evidence="1" type="ORF">B296_00019724</name>
</gene>
<dbReference type="AlphaFoldDB" id="A0A427A4E2"/>
<proteinExistence type="predicted"/>
<comment type="caution">
    <text evidence="1">The sequence shown here is derived from an EMBL/GenBank/DDBJ whole genome shotgun (WGS) entry which is preliminary data.</text>
</comment>
<evidence type="ECO:0000313" key="1">
    <source>
        <dbReference type="EMBL" id="RRT71086.1"/>
    </source>
</evidence>
<organism evidence="1 2">
    <name type="scientific">Ensete ventricosum</name>
    <name type="common">Abyssinian banana</name>
    <name type="synonym">Musa ensete</name>
    <dbReference type="NCBI Taxonomy" id="4639"/>
    <lineage>
        <taxon>Eukaryota</taxon>
        <taxon>Viridiplantae</taxon>
        <taxon>Streptophyta</taxon>
        <taxon>Embryophyta</taxon>
        <taxon>Tracheophyta</taxon>
        <taxon>Spermatophyta</taxon>
        <taxon>Magnoliopsida</taxon>
        <taxon>Liliopsida</taxon>
        <taxon>Zingiberales</taxon>
        <taxon>Musaceae</taxon>
        <taxon>Ensete</taxon>
    </lineage>
</organism>
<evidence type="ECO:0000313" key="2">
    <source>
        <dbReference type="Proteomes" id="UP000287651"/>
    </source>
</evidence>
<sequence length="136" mass="15846">MSNKNCGVEEVLHPVLFTTCLCKAPYWAVRIGPPTDRYVDRPLPGDTALCVDDRLREKEEVREEEEGETCYRRAALPRFPHTIRRPWAILLLAGDMVLERDKHTYKHLPCKRGGPSWVAWRTASMRDRFGETYIEM</sequence>
<dbReference type="Proteomes" id="UP000287651">
    <property type="component" value="Unassembled WGS sequence"/>
</dbReference>